<dbReference type="PANTHER" id="PTHR48111:SF1">
    <property type="entry name" value="TWO-COMPONENT RESPONSE REGULATOR ORR33"/>
    <property type="match status" value="1"/>
</dbReference>
<dbReference type="GO" id="GO:0000156">
    <property type="term" value="F:phosphorelay response regulator activity"/>
    <property type="evidence" value="ECO:0007669"/>
    <property type="project" value="TreeGrafter"/>
</dbReference>
<evidence type="ECO:0000256" key="2">
    <source>
        <dbReference type="ARBA" id="ARBA00023012"/>
    </source>
</evidence>
<dbReference type="SMART" id="SM00448">
    <property type="entry name" value="REC"/>
    <property type="match status" value="1"/>
</dbReference>
<feature type="coiled-coil region" evidence="7">
    <location>
        <begin position="126"/>
        <end position="181"/>
    </location>
</feature>
<organism evidence="9 10">
    <name type="scientific">Tolypothrix bouteillei VB521301</name>
    <dbReference type="NCBI Taxonomy" id="1479485"/>
    <lineage>
        <taxon>Bacteria</taxon>
        <taxon>Bacillati</taxon>
        <taxon>Cyanobacteriota</taxon>
        <taxon>Cyanophyceae</taxon>
        <taxon>Nostocales</taxon>
        <taxon>Tolypothrichaceae</taxon>
        <taxon>Tolypothrix</taxon>
    </lineage>
</organism>
<dbReference type="GO" id="GO:0005829">
    <property type="term" value="C:cytosol"/>
    <property type="evidence" value="ECO:0007669"/>
    <property type="project" value="TreeGrafter"/>
</dbReference>
<dbReference type="GO" id="GO:0032993">
    <property type="term" value="C:protein-DNA complex"/>
    <property type="evidence" value="ECO:0007669"/>
    <property type="project" value="TreeGrafter"/>
</dbReference>
<keyword evidence="4" id="KW-0238">DNA-binding</keyword>
<proteinExistence type="predicted"/>
<evidence type="ECO:0000256" key="1">
    <source>
        <dbReference type="ARBA" id="ARBA00022553"/>
    </source>
</evidence>
<dbReference type="PANTHER" id="PTHR48111">
    <property type="entry name" value="REGULATOR OF RPOS"/>
    <property type="match status" value="1"/>
</dbReference>
<dbReference type="InterPro" id="IPR001789">
    <property type="entry name" value="Sig_transdc_resp-reg_receiver"/>
</dbReference>
<evidence type="ECO:0000256" key="4">
    <source>
        <dbReference type="ARBA" id="ARBA00023125"/>
    </source>
</evidence>
<keyword evidence="7" id="KW-0175">Coiled coil</keyword>
<dbReference type="InterPro" id="IPR011006">
    <property type="entry name" value="CheY-like_superfamily"/>
</dbReference>
<dbReference type="PROSITE" id="PS50110">
    <property type="entry name" value="RESPONSE_REGULATORY"/>
    <property type="match status" value="1"/>
</dbReference>
<dbReference type="OrthoDB" id="1646880at2"/>
<dbReference type="CDD" id="cd19920">
    <property type="entry name" value="REC_PA4781-like"/>
    <property type="match status" value="1"/>
</dbReference>
<dbReference type="Proteomes" id="UP000029738">
    <property type="component" value="Unassembled WGS sequence"/>
</dbReference>
<dbReference type="GO" id="GO:0000976">
    <property type="term" value="F:transcription cis-regulatory region binding"/>
    <property type="evidence" value="ECO:0007669"/>
    <property type="project" value="TreeGrafter"/>
</dbReference>
<evidence type="ECO:0000256" key="6">
    <source>
        <dbReference type="PROSITE-ProRule" id="PRU00169"/>
    </source>
</evidence>
<gene>
    <name evidence="9" type="ORF">DA73_0400040630</name>
</gene>
<dbReference type="SUPFAM" id="SSF52172">
    <property type="entry name" value="CheY-like"/>
    <property type="match status" value="1"/>
</dbReference>
<dbReference type="InterPro" id="IPR039420">
    <property type="entry name" value="WalR-like"/>
</dbReference>
<dbReference type="EMBL" id="JHEG04000002">
    <property type="protein sequence ID" value="KAF3883997.1"/>
    <property type="molecule type" value="Genomic_DNA"/>
</dbReference>
<dbReference type="Gene3D" id="3.40.50.2300">
    <property type="match status" value="1"/>
</dbReference>
<keyword evidence="1 6" id="KW-0597">Phosphoprotein</keyword>
<feature type="modified residue" description="4-aspartylphosphate" evidence="6">
    <location>
        <position position="57"/>
    </location>
</feature>
<dbReference type="RefSeq" id="WP_050046234.1">
    <property type="nucleotide sequence ID" value="NZ_JHEG04000002.1"/>
</dbReference>
<reference evidence="9" key="2">
    <citation type="submission" date="2019-11" db="EMBL/GenBank/DDBJ databases">
        <title>Improved Assembly of Tolypothrix boutellei genome.</title>
        <authorList>
            <person name="Sarangi A.N."/>
            <person name="Mukherjee M."/>
            <person name="Ghosh S."/>
            <person name="Singh D."/>
            <person name="Das A."/>
            <person name="Kant S."/>
            <person name="Prusty A."/>
            <person name="Tripathy S."/>
        </authorList>
    </citation>
    <scope>NUCLEOTIDE SEQUENCE</scope>
    <source>
        <strain evidence="9">VB521301</strain>
    </source>
</reference>
<reference evidence="9" key="1">
    <citation type="journal article" date="2015" name="Genome Announc.">
        <title>Draft Genome Sequence of Tolypothrix boutellei Strain VB521301.</title>
        <authorList>
            <person name="Chandrababunaidu M.M."/>
            <person name="Singh D."/>
            <person name="Sen D."/>
            <person name="Bhan S."/>
            <person name="Das S."/>
            <person name="Gupta A."/>
            <person name="Adhikary S.P."/>
            <person name="Tripathy S."/>
        </authorList>
    </citation>
    <scope>NUCLEOTIDE SEQUENCE</scope>
    <source>
        <strain evidence="9">VB521301</strain>
    </source>
</reference>
<evidence type="ECO:0000256" key="7">
    <source>
        <dbReference type="SAM" id="Coils"/>
    </source>
</evidence>
<sequence length="284" mass="32848">MNSKKLATILIVDDTPHNLQVLSVMLESQGYQVKKAISGQFALQGVKLAQPDLILLDVYMPEMNGYDVCQKLKSMSETKDIPVIFISASDNVTDKVKAFEVGGVDYIIKPFQAEEILVRVNNQLTLRSLAQQLKKQNALLQKEIRERQESEARESEKIRELEILIEQLKSTQSELLQLKTQSTFEQLIAEDLHPKIHNFQYFFEHLSLTRKYCQNLIHLVQIYNQNYPNPVPTVQQFIEEINLNTLLIDLPRIIDWLQSELKWMENQILQQSLESKHPSQTESG</sequence>
<name>A0A8S9SW07_9CYAN</name>
<keyword evidence="5" id="KW-0804">Transcription</keyword>
<feature type="domain" description="Response regulatory" evidence="8">
    <location>
        <begin position="8"/>
        <end position="124"/>
    </location>
</feature>
<evidence type="ECO:0000313" key="9">
    <source>
        <dbReference type="EMBL" id="KAF3883997.1"/>
    </source>
</evidence>
<comment type="caution">
    <text evidence="9">The sequence shown here is derived from an EMBL/GenBank/DDBJ whole genome shotgun (WGS) entry which is preliminary data.</text>
</comment>
<evidence type="ECO:0000256" key="5">
    <source>
        <dbReference type="ARBA" id="ARBA00023163"/>
    </source>
</evidence>
<evidence type="ECO:0000259" key="8">
    <source>
        <dbReference type="PROSITE" id="PS50110"/>
    </source>
</evidence>
<dbReference type="Pfam" id="PF00072">
    <property type="entry name" value="Response_reg"/>
    <property type="match status" value="1"/>
</dbReference>
<keyword evidence="10" id="KW-1185">Reference proteome</keyword>
<keyword evidence="2" id="KW-0902">Two-component regulatory system</keyword>
<evidence type="ECO:0000313" key="10">
    <source>
        <dbReference type="Proteomes" id="UP000029738"/>
    </source>
</evidence>
<protein>
    <submittedName>
        <fullName evidence="9">Response regulator</fullName>
    </submittedName>
</protein>
<dbReference type="AlphaFoldDB" id="A0A8S9SW07"/>
<dbReference type="GO" id="GO:0006355">
    <property type="term" value="P:regulation of DNA-templated transcription"/>
    <property type="evidence" value="ECO:0007669"/>
    <property type="project" value="TreeGrafter"/>
</dbReference>
<accession>A0A8S9SW07</accession>
<keyword evidence="3" id="KW-0805">Transcription regulation</keyword>
<evidence type="ECO:0000256" key="3">
    <source>
        <dbReference type="ARBA" id="ARBA00023015"/>
    </source>
</evidence>